<evidence type="ECO:0000313" key="3">
    <source>
        <dbReference type="Proteomes" id="UP000275267"/>
    </source>
</evidence>
<evidence type="ECO:0000256" key="1">
    <source>
        <dbReference type="SAM" id="MobiDB-lite"/>
    </source>
</evidence>
<dbReference type="Proteomes" id="UP000275267">
    <property type="component" value="Unassembled WGS sequence"/>
</dbReference>
<feature type="compositionally biased region" description="Basic and acidic residues" evidence="1">
    <location>
        <begin position="33"/>
        <end position="42"/>
    </location>
</feature>
<dbReference type="AlphaFoldDB" id="A0A3L6QJA5"/>
<feature type="region of interest" description="Disordered" evidence="1">
    <location>
        <begin position="1"/>
        <end position="125"/>
    </location>
</feature>
<name>A0A3L6QJA5_PANMI</name>
<feature type="compositionally biased region" description="Low complexity" evidence="1">
    <location>
        <begin position="62"/>
        <end position="76"/>
    </location>
</feature>
<protein>
    <submittedName>
        <fullName evidence="2">Uncharacterized protein</fullName>
    </submittedName>
</protein>
<proteinExistence type="predicted"/>
<organism evidence="2 3">
    <name type="scientific">Panicum miliaceum</name>
    <name type="common">Proso millet</name>
    <name type="synonym">Broomcorn millet</name>
    <dbReference type="NCBI Taxonomy" id="4540"/>
    <lineage>
        <taxon>Eukaryota</taxon>
        <taxon>Viridiplantae</taxon>
        <taxon>Streptophyta</taxon>
        <taxon>Embryophyta</taxon>
        <taxon>Tracheophyta</taxon>
        <taxon>Spermatophyta</taxon>
        <taxon>Magnoliopsida</taxon>
        <taxon>Liliopsida</taxon>
        <taxon>Poales</taxon>
        <taxon>Poaceae</taxon>
        <taxon>PACMAD clade</taxon>
        <taxon>Panicoideae</taxon>
        <taxon>Panicodae</taxon>
        <taxon>Paniceae</taxon>
        <taxon>Panicinae</taxon>
        <taxon>Panicum</taxon>
        <taxon>Panicum sect. Panicum</taxon>
    </lineage>
</organism>
<accession>A0A3L6QJA5</accession>
<evidence type="ECO:0000313" key="2">
    <source>
        <dbReference type="EMBL" id="RLM80319.1"/>
    </source>
</evidence>
<feature type="compositionally biased region" description="Basic and acidic residues" evidence="1">
    <location>
        <begin position="83"/>
        <end position="92"/>
    </location>
</feature>
<sequence>MGTTKFKPRMASSWIREQSERIQPKSGGDDDEQIRSDGEGKGKGKRQWVKGGDFISTHLKPSSSSSDGELHGSSQSKLTDGNNSKEDEGAREKQKHLPNTHPDKLEKLIYSIWDIRGGSSPSGRR</sequence>
<reference evidence="3" key="1">
    <citation type="journal article" date="2019" name="Nat. Commun.">
        <title>The genome of broomcorn millet.</title>
        <authorList>
            <person name="Zou C."/>
            <person name="Miki D."/>
            <person name="Li D."/>
            <person name="Tang Q."/>
            <person name="Xiao L."/>
            <person name="Rajput S."/>
            <person name="Deng P."/>
            <person name="Jia W."/>
            <person name="Huang R."/>
            <person name="Zhang M."/>
            <person name="Sun Y."/>
            <person name="Hu J."/>
            <person name="Fu X."/>
            <person name="Schnable P.S."/>
            <person name="Li F."/>
            <person name="Zhang H."/>
            <person name="Feng B."/>
            <person name="Zhu X."/>
            <person name="Liu R."/>
            <person name="Schnable J.C."/>
            <person name="Zhu J.-K."/>
            <person name="Zhang H."/>
        </authorList>
    </citation>
    <scope>NUCLEOTIDE SEQUENCE [LARGE SCALE GENOMIC DNA]</scope>
</reference>
<gene>
    <name evidence="2" type="ORF">C2845_PM12G28660</name>
</gene>
<keyword evidence="3" id="KW-1185">Reference proteome</keyword>
<dbReference type="EMBL" id="PQIB02000012">
    <property type="protein sequence ID" value="RLM80319.1"/>
    <property type="molecule type" value="Genomic_DNA"/>
</dbReference>
<comment type="caution">
    <text evidence="2">The sequence shown here is derived from an EMBL/GenBank/DDBJ whole genome shotgun (WGS) entry which is preliminary data.</text>
</comment>